<protein>
    <submittedName>
        <fullName evidence="1">Uncharacterized protein</fullName>
    </submittedName>
</protein>
<dbReference type="Proteomes" id="UP001269267">
    <property type="component" value="Unassembled WGS sequence"/>
</dbReference>
<comment type="caution">
    <text evidence="1">The sequence shown here is derived from an EMBL/GenBank/DDBJ whole genome shotgun (WGS) entry which is preliminary data.</text>
</comment>
<dbReference type="EMBL" id="JARWAI010000002">
    <property type="protein sequence ID" value="MDR5873791.1"/>
    <property type="molecule type" value="Genomic_DNA"/>
</dbReference>
<accession>A0ABU1G8M8</accession>
<gene>
    <name evidence="1" type="ORF">QC815_02550</name>
</gene>
<name>A0ABU1G8M8_9GAMM</name>
<dbReference type="RefSeq" id="WP_309766792.1">
    <property type="nucleotide sequence ID" value="NZ_JARWAI010000002.1"/>
</dbReference>
<keyword evidence="2" id="KW-1185">Reference proteome</keyword>
<organism evidence="1 2">
    <name type="scientific">Vreelandella gomseomensis</name>
    <dbReference type="NCBI Taxonomy" id="370766"/>
    <lineage>
        <taxon>Bacteria</taxon>
        <taxon>Pseudomonadati</taxon>
        <taxon>Pseudomonadota</taxon>
        <taxon>Gammaproteobacteria</taxon>
        <taxon>Oceanospirillales</taxon>
        <taxon>Halomonadaceae</taxon>
        <taxon>Vreelandella</taxon>
    </lineage>
</organism>
<sequence>MADDKIVLTGVEQILGLLEDSSIDQIEKLDFSQWPSLKIKIEGDKYHGTITPELAKSLYDFVYQLKRGYAEIKYGTSNLQRLRKEDVALFDSITFRISEGCSDVISEGLGKIFDAIAQCVKDGFSEMTPKQKMATIVLLASIAAGYFAFDSYLGQQHEQEMARIDIEAQDNDYAHTSEIAEIVRQAATSSERADEAITGFRRHVEAGHRNIVQSVSDADRINYSGRELTEEDIERITHDRPITSDSTTFTEVVALEHVKRLIVRQIVTVSFYSPQFDRQITIQYNMGHLGTRKEERLKEAFFENTHKSVEVEYSAVFNEQTGEFIRGTLVSIGDIHTGVGLHEESEDEDE</sequence>
<proteinExistence type="predicted"/>
<reference evidence="1 2" key="1">
    <citation type="submission" date="2023-04" db="EMBL/GenBank/DDBJ databases">
        <title>A long-awaited taxogenomic arrangement of the family Halomonadaceae.</title>
        <authorList>
            <person name="De La Haba R."/>
            <person name="Chuvochina M."/>
            <person name="Wittouck S."/>
            <person name="Arahal D.R."/>
            <person name="Sanchez-Porro C."/>
            <person name="Hugenholtz P."/>
            <person name="Ventosa A."/>
        </authorList>
    </citation>
    <scope>NUCLEOTIDE SEQUENCE [LARGE SCALE GENOMIC DNA]</scope>
    <source>
        <strain evidence="1 2">DSM 18042</strain>
    </source>
</reference>
<evidence type="ECO:0000313" key="1">
    <source>
        <dbReference type="EMBL" id="MDR5873791.1"/>
    </source>
</evidence>
<evidence type="ECO:0000313" key="2">
    <source>
        <dbReference type="Proteomes" id="UP001269267"/>
    </source>
</evidence>